<accession>A0A382GMC9</accession>
<dbReference type="InterPro" id="IPR037128">
    <property type="entry name" value="Quinolinate_PRibosylTase_N_sf"/>
</dbReference>
<feature type="non-terminal residue" evidence="2">
    <location>
        <position position="105"/>
    </location>
</feature>
<feature type="domain" description="Quinolinate phosphoribosyl transferase N-terminal" evidence="1">
    <location>
        <begin position="27"/>
        <end position="104"/>
    </location>
</feature>
<dbReference type="PANTHER" id="PTHR32179:SF3">
    <property type="entry name" value="NICOTINATE-NUCLEOTIDE PYROPHOSPHORYLASE [CARBOXYLATING]"/>
    <property type="match status" value="1"/>
</dbReference>
<proteinExistence type="predicted"/>
<sequence>MLPEGLNEANLNKILDAAITEDIGKGDITSLAVIPKNTQFNGVISAREEMVCAGLPLLELIFHKFSEKISCKPIVDDGIKITTGAKLAQLQGPAIDLLSAERTAI</sequence>
<dbReference type="GO" id="GO:0034213">
    <property type="term" value="P:quinolinate catabolic process"/>
    <property type="evidence" value="ECO:0007669"/>
    <property type="project" value="TreeGrafter"/>
</dbReference>
<dbReference type="Gene3D" id="3.90.1170.20">
    <property type="entry name" value="Quinolinate phosphoribosyl transferase, N-terminal domain"/>
    <property type="match status" value="1"/>
</dbReference>
<dbReference type="GO" id="GO:0005737">
    <property type="term" value="C:cytoplasm"/>
    <property type="evidence" value="ECO:0007669"/>
    <property type="project" value="TreeGrafter"/>
</dbReference>
<dbReference type="GO" id="GO:0004514">
    <property type="term" value="F:nicotinate-nucleotide diphosphorylase (carboxylating) activity"/>
    <property type="evidence" value="ECO:0007669"/>
    <property type="project" value="TreeGrafter"/>
</dbReference>
<gene>
    <name evidence="2" type="ORF">METZ01_LOCUS228799</name>
</gene>
<dbReference type="Pfam" id="PF02749">
    <property type="entry name" value="QRPTase_N"/>
    <property type="match status" value="1"/>
</dbReference>
<organism evidence="2">
    <name type="scientific">marine metagenome</name>
    <dbReference type="NCBI Taxonomy" id="408172"/>
    <lineage>
        <taxon>unclassified sequences</taxon>
        <taxon>metagenomes</taxon>
        <taxon>ecological metagenomes</taxon>
    </lineage>
</organism>
<evidence type="ECO:0000259" key="1">
    <source>
        <dbReference type="Pfam" id="PF02749"/>
    </source>
</evidence>
<dbReference type="SUPFAM" id="SSF54675">
    <property type="entry name" value="Nicotinate/Quinolinate PRTase N-terminal domain-like"/>
    <property type="match status" value="1"/>
</dbReference>
<dbReference type="GO" id="GO:0009435">
    <property type="term" value="P:NAD+ biosynthetic process"/>
    <property type="evidence" value="ECO:0007669"/>
    <property type="project" value="TreeGrafter"/>
</dbReference>
<dbReference type="EMBL" id="UINC01056198">
    <property type="protein sequence ID" value="SVB75945.1"/>
    <property type="molecule type" value="Genomic_DNA"/>
</dbReference>
<dbReference type="AlphaFoldDB" id="A0A382GMC9"/>
<dbReference type="PANTHER" id="PTHR32179">
    <property type="entry name" value="NICOTINATE-NUCLEOTIDE PYROPHOSPHORYLASE [CARBOXYLATING]"/>
    <property type="match status" value="1"/>
</dbReference>
<reference evidence="2" key="1">
    <citation type="submission" date="2018-05" db="EMBL/GenBank/DDBJ databases">
        <authorList>
            <person name="Lanie J.A."/>
            <person name="Ng W.-L."/>
            <person name="Kazmierczak K.M."/>
            <person name="Andrzejewski T.M."/>
            <person name="Davidsen T.M."/>
            <person name="Wayne K.J."/>
            <person name="Tettelin H."/>
            <person name="Glass J.I."/>
            <person name="Rusch D."/>
            <person name="Podicherti R."/>
            <person name="Tsui H.-C.T."/>
            <person name="Winkler M.E."/>
        </authorList>
    </citation>
    <scope>NUCLEOTIDE SEQUENCE</scope>
</reference>
<name>A0A382GMC9_9ZZZZ</name>
<protein>
    <recommendedName>
        <fullName evidence="1">Quinolinate phosphoribosyl transferase N-terminal domain-containing protein</fullName>
    </recommendedName>
</protein>
<dbReference type="InterPro" id="IPR022412">
    <property type="entry name" value="Quinolinate_PRibosylTrfase_N"/>
</dbReference>
<dbReference type="InterPro" id="IPR027277">
    <property type="entry name" value="NadC/ModD"/>
</dbReference>
<evidence type="ECO:0000313" key="2">
    <source>
        <dbReference type="EMBL" id="SVB75945.1"/>
    </source>
</evidence>